<evidence type="ECO:0000313" key="1">
    <source>
        <dbReference type="EMBL" id="MBD3921200.1"/>
    </source>
</evidence>
<gene>
    <name evidence="1" type="ORF">H8B09_20700</name>
</gene>
<dbReference type="Proteomes" id="UP000609346">
    <property type="component" value="Unassembled WGS sequence"/>
</dbReference>
<accession>A0ABR8MZ23</accession>
<evidence type="ECO:0008006" key="3">
    <source>
        <dbReference type="Google" id="ProtNLM"/>
    </source>
</evidence>
<dbReference type="RefSeq" id="WP_191205476.1">
    <property type="nucleotide sequence ID" value="NZ_JACXZA010000005.1"/>
</dbReference>
<dbReference type="EMBL" id="JACXZA010000005">
    <property type="protein sequence ID" value="MBD3921200.1"/>
    <property type="molecule type" value="Genomic_DNA"/>
</dbReference>
<evidence type="ECO:0000313" key="2">
    <source>
        <dbReference type="Proteomes" id="UP000609346"/>
    </source>
</evidence>
<sequence>MDSKQETNRGDLTINGTGRAAGGWYRNVNVDGLATINGGVKCETMRVNGISKMKGGIEADRLDVNGIMNGEGDIAANTVAIEGKVRMRGSVAGDDIRLNGWLKLSGDCEAENVIVNGGFEVSGLLNAGHIEIGLQARCRVNEIGGTSIRVKQTNKRWIGPLRYFVPMIVPQLESKLIEGDDVTLEATLAGVVRGRSVIIGPGCTIGRVEYKTELQVDPSSTVRERVQI</sequence>
<name>A0ABR8MZ23_9BACL</name>
<organism evidence="1 2">
    <name type="scientific">Paenibacillus terricola</name>
    <dbReference type="NCBI Taxonomy" id="2763503"/>
    <lineage>
        <taxon>Bacteria</taxon>
        <taxon>Bacillati</taxon>
        <taxon>Bacillota</taxon>
        <taxon>Bacilli</taxon>
        <taxon>Bacillales</taxon>
        <taxon>Paenibacillaceae</taxon>
        <taxon>Paenibacillus</taxon>
    </lineage>
</organism>
<proteinExistence type="predicted"/>
<reference evidence="1 2" key="1">
    <citation type="submission" date="2020-09" db="EMBL/GenBank/DDBJ databases">
        <title>Paenibacillus sp. strain PR3 16S rRNA gene Genome sequencing and assembly.</title>
        <authorList>
            <person name="Kim J."/>
        </authorList>
    </citation>
    <scope>NUCLEOTIDE SEQUENCE [LARGE SCALE GENOMIC DNA]</scope>
    <source>
        <strain evidence="1 2">PR3</strain>
    </source>
</reference>
<protein>
    <recommendedName>
        <fullName evidence="3">Bactofilin</fullName>
    </recommendedName>
</protein>
<keyword evidence="2" id="KW-1185">Reference proteome</keyword>
<comment type="caution">
    <text evidence="1">The sequence shown here is derived from an EMBL/GenBank/DDBJ whole genome shotgun (WGS) entry which is preliminary data.</text>
</comment>